<comment type="caution">
    <text evidence="2">The sequence shown here is derived from an EMBL/GenBank/DDBJ whole genome shotgun (WGS) entry which is preliminary data.</text>
</comment>
<gene>
    <name evidence="3" type="ORF">F2Q68_00009972</name>
    <name evidence="2" type="ORF">F2Q70_00017021</name>
</gene>
<feature type="compositionally biased region" description="Basic and acidic residues" evidence="1">
    <location>
        <begin position="28"/>
        <end position="49"/>
    </location>
</feature>
<organism evidence="2">
    <name type="scientific">Brassica cretica</name>
    <name type="common">Mustard</name>
    <dbReference type="NCBI Taxonomy" id="69181"/>
    <lineage>
        <taxon>Eukaryota</taxon>
        <taxon>Viridiplantae</taxon>
        <taxon>Streptophyta</taxon>
        <taxon>Embryophyta</taxon>
        <taxon>Tracheophyta</taxon>
        <taxon>Spermatophyta</taxon>
        <taxon>Magnoliopsida</taxon>
        <taxon>eudicotyledons</taxon>
        <taxon>Gunneridae</taxon>
        <taxon>Pentapetalae</taxon>
        <taxon>rosids</taxon>
        <taxon>malvids</taxon>
        <taxon>Brassicales</taxon>
        <taxon>Brassicaceae</taxon>
        <taxon>Brassiceae</taxon>
        <taxon>Brassica</taxon>
    </lineage>
</organism>
<evidence type="ECO:0000313" key="3">
    <source>
        <dbReference type="EMBL" id="KAF2595966.1"/>
    </source>
</evidence>
<reference evidence="2" key="1">
    <citation type="submission" date="2019-12" db="EMBL/GenBank/DDBJ databases">
        <title>Genome sequencing and annotation of Brassica cretica.</title>
        <authorList>
            <person name="Studholme D.J."/>
            <person name="Sarris P.F."/>
        </authorList>
    </citation>
    <scope>NUCLEOTIDE SEQUENCE</scope>
    <source>
        <strain evidence="3">PFS-001/15</strain>
        <strain evidence="2">PFS-102/07</strain>
        <tissue evidence="2">Leaf</tissue>
    </source>
</reference>
<evidence type="ECO:0000256" key="1">
    <source>
        <dbReference type="SAM" id="MobiDB-lite"/>
    </source>
</evidence>
<feature type="region of interest" description="Disordered" evidence="1">
    <location>
        <begin position="1"/>
        <end position="105"/>
    </location>
</feature>
<dbReference type="Proteomes" id="UP000712281">
    <property type="component" value="Unassembled WGS sequence"/>
</dbReference>
<dbReference type="EMBL" id="QGKY02001250">
    <property type="protein sequence ID" value="KAF2563200.1"/>
    <property type="molecule type" value="Genomic_DNA"/>
</dbReference>
<evidence type="ECO:0000313" key="2">
    <source>
        <dbReference type="EMBL" id="KAF2563200.1"/>
    </source>
</evidence>
<protein>
    <submittedName>
        <fullName evidence="2">Uncharacterized protein</fullName>
    </submittedName>
</protein>
<sequence>MRQQGTLPEKTDKNPKECSAVALRSGRRLLDVVPKKLSAAEKGKQKEGDQPQSEDVPLSDEETKQSAETDPTLATIPVESVPPCEYTPKVPYSVPEKTSQKDREETKCKKMLEDLTIKLPLIDAIKMIPSLMKGLVSSKITGDSGLLLVSKE</sequence>
<accession>A0A8S9HZQ3</accession>
<name>A0A8S9HZQ3_BRACR</name>
<dbReference type="AlphaFoldDB" id="A0A8S9HZQ3"/>
<proteinExistence type="predicted"/>
<dbReference type="EMBL" id="QGKW02000717">
    <property type="protein sequence ID" value="KAF2595966.1"/>
    <property type="molecule type" value="Genomic_DNA"/>
</dbReference>